<keyword evidence="1" id="KW-0175">Coiled coil</keyword>
<sequence length="825" mass="91455">MKRKKQGAGLITVIIAFMFVFTVATAMLSMVASNYKARVVESKRIENLYASDSGLDVAYNIIAKTFDAATKYANLEVQKMQSLTETSTDDGTSIYNTDYIEVQKEIKSLKDSINDLQEEINTLSGWNKNHPDQPRSKSELERQIAQKKALIKDDENIKEILCNEEFKRAFKNFIENGVSGSDLEEDATAPNLQQSIGGFGQPRGPGYVSDVKFKSSTNYNDINFTKEKVEFGIQNNKSPELTADIGEVKKVSNDDPPLEISDDHSASVKNLRIVRTGQEAYNNLTVTSVFYSEKKEEKEINQRQLKATYKIIVPNYKDIYFQNANEGLNDLATKDRAITIYGDMKVNNINNLTVKGQVFVQGSNDQSLSDRVYGKYFGGITVTNSNDVKFEKNVITRGTFNLQTPTRATDSNKRTTEIYESLYAKNIYVGNINSTEIPNQKSQLTINDAIINNDLTLNANNAGITINNLYGINDIDLSKKAESSSSIIVNCDSNSNSTIDLEDSVYLMGTAHIAATNEKGEDYQTAESGAVKGNYIAYAVPVEESDKFAYYDPLQLLEPPSTCTTQQALDFKINHFTNYWEKPGRNPSVGGITWPEDNIHSIGVIVCETTYENGEKRNEVIKGKSTEDSEVNGVVNSKREEFAKYDYKFGQDASLSDYTDSNIMSFDSLIDTSKIPSKYNLADGEYAIFNGSSSKEIKITKSASNDTSIDMTTNSNVINIQVGNTGVLNAIIATAGKVSIESGVTINGCIIAKGDLDINASDVTIKYDPGVIERVQSRNFNDFKYIFGENVDITSTTGDGTLNSNGSANYDLKNFLENKLWKMIN</sequence>
<accession>A0A9Q5GHM7</accession>
<dbReference type="AlphaFoldDB" id="A0A9Q5GHM7"/>
<protein>
    <recommendedName>
        <fullName evidence="5">DUF2572 family protein</fullName>
    </recommendedName>
</protein>
<feature type="transmembrane region" description="Helical" evidence="2">
    <location>
        <begin position="7"/>
        <end position="32"/>
    </location>
</feature>
<evidence type="ECO:0008006" key="5">
    <source>
        <dbReference type="Google" id="ProtNLM"/>
    </source>
</evidence>
<dbReference type="EMBL" id="JABSXK010000001">
    <property type="protein sequence ID" value="NRV09913.1"/>
    <property type="molecule type" value="Genomic_DNA"/>
</dbReference>
<keyword evidence="2" id="KW-1133">Transmembrane helix</keyword>
<keyword evidence="2" id="KW-0472">Membrane</keyword>
<reference evidence="3" key="1">
    <citation type="submission" date="2020-05" db="EMBL/GenBank/DDBJ databases">
        <title>Genomic insights into acetone-butanol-ethanol (ABE) fermentation by sequencing solventogenic clostridia strains.</title>
        <authorList>
            <person name="Brown S."/>
        </authorList>
    </citation>
    <scope>NUCLEOTIDE SEQUENCE</scope>
    <source>
        <strain evidence="3">DJ126</strain>
    </source>
</reference>
<name>A0A9Q5GHM7_CLOBE</name>
<dbReference type="RefSeq" id="WP_077309084.1">
    <property type="nucleotide sequence ID" value="NZ_CP016090.1"/>
</dbReference>
<gene>
    <name evidence="3" type="ORF">DFH45_002876</name>
</gene>
<evidence type="ECO:0000313" key="3">
    <source>
        <dbReference type="EMBL" id="NRV09913.1"/>
    </source>
</evidence>
<keyword evidence="2" id="KW-0812">Transmembrane</keyword>
<evidence type="ECO:0000256" key="2">
    <source>
        <dbReference type="SAM" id="Phobius"/>
    </source>
</evidence>
<dbReference type="Proteomes" id="UP000821656">
    <property type="component" value="Unassembled WGS sequence"/>
</dbReference>
<evidence type="ECO:0000256" key="1">
    <source>
        <dbReference type="SAM" id="Coils"/>
    </source>
</evidence>
<evidence type="ECO:0000313" key="4">
    <source>
        <dbReference type="Proteomes" id="UP000821656"/>
    </source>
</evidence>
<proteinExistence type="predicted"/>
<comment type="caution">
    <text evidence="3">The sequence shown here is derived from an EMBL/GenBank/DDBJ whole genome shotgun (WGS) entry which is preliminary data.</text>
</comment>
<feature type="coiled-coil region" evidence="1">
    <location>
        <begin position="99"/>
        <end position="157"/>
    </location>
</feature>
<organism evidence="3 4">
    <name type="scientific">Clostridium beijerinckii</name>
    <name type="common">Clostridium MP</name>
    <dbReference type="NCBI Taxonomy" id="1520"/>
    <lineage>
        <taxon>Bacteria</taxon>
        <taxon>Bacillati</taxon>
        <taxon>Bacillota</taxon>
        <taxon>Clostridia</taxon>
        <taxon>Eubacteriales</taxon>
        <taxon>Clostridiaceae</taxon>
        <taxon>Clostridium</taxon>
    </lineage>
</organism>